<proteinExistence type="predicted"/>
<accession>A0AAV1RJ69</accession>
<comment type="caution">
    <text evidence="1">The sequence shown here is derived from an EMBL/GenBank/DDBJ whole genome shotgun (WGS) entry which is preliminary data.</text>
</comment>
<protein>
    <submittedName>
        <fullName evidence="1">Uncharacterized protein</fullName>
    </submittedName>
</protein>
<dbReference type="EMBL" id="CAWUPB010000994">
    <property type="protein sequence ID" value="CAK7335796.1"/>
    <property type="molecule type" value="Genomic_DNA"/>
</dbReference>
<sequence>MDSLFQTFPSFCIKSFRTAFLYCGDIRHALPPTVDEYWQPAADSGIVSLDRDMRFYVPCGLDGDLLRIHGPINGLVKNIMFHQNKIQMGPVTGKQEDKDIKQS</sequence>
<gene>
    <name evidence="1" type="ORF">DCAF_LOCUS10799</name>
</gene>
<dbReference type="AlphaFoldDB" id="A0AAV1RJ69"/>
<evidence type="ECO:0000313" key="2">
    <source>
        <dbReference type="Proteomes" id="UP001314170"/>
    </source>
</evidence>
<reference evidence="1 2" key="1">
    <citation type="submission" date="2024-01" db="EMBL/GenBank/DDBJ databases">
        <authorList>
            <person name="Waweru B."/>
        </authorList>
    </citation>
    <scope>NUCLEOTIDE SEQUENCE [LARGE SCALE GENOMIC DNA]</scope>
</reference>
<name>A0AAV1RJ69_9ROSI</name>
<dbReference type="Proteomes" id="UP001314170">
    <property type="component" value="Unassembled WGS sequence"/>
</dbReference>
<organism evidence="1 2">
    <name type="scientific">Dovyalis caffra</name>
    <dbReference type="NCBI Taxonomy" id="77055"/>
    <lineage>
        <taxon>Eukaryota</taxon>
        <taxon>Viridiplantae</taxon>
        <taxon>Streptophyta</taxon>
        <taxon>Embryophyta</taxon>
        <taxon>Tracheophyta</taxon>
        <taxon>Spermatophyta</taxon>
        <taxon>Magnoliopsida</taxon>
        <taxon>eudicotyledons</taxon>
        <taxon>Gunneridae</taxon>
        <taxon>Pentapetalae</taxon>
        <taxon>rosids</taxon>
        <taxon>fabids</taxon>
        <taxon>Malpighiales</taxon>
        <taxon>Salicaceae</taxon>
        <taxon>Flacourtieae</taxon>
        <taxon>Dovyalis</taxon>
    </lineage>
</organism>
<keyword evidence="2" id="KW-1185">Reference proteome</keyword>
<evidence type="ECO:0000313" key="1">
    <source>
        <dbReference type="EMBL" id="CAK7335796.1"/>
    </source>
</evidence>